<name>A0A6I6GLQ5_9BACT</name>
<keyword evidence="2" id="KW-1185">Reference proteome</keyword>
<dbReference type="Proteomes" id="UP000426027">
    <property type="component" value="Chromosome"/>
</dbReference>
<reference evidence="1 2" key="1">
    <citation type="submission" date="2019-11" db="EMBL/GenBank/DDBJ databases">
        <authorList>
            <person name="Im W.T."/>
        </authorList>
    </citation>
    <scope>NUCLEOTIDE SEQUENCE [LARGE SCALE GENOMIC DNA]</scope>
    <source>
        <strain evidence="1 2">SB-02</strain>
    </source>
</reference>
<dbReference type="AlphaFoldDB" id="A0A6I6GLQ5"/>
<accession>A0A6I6GLQ5</accession>
<dbReference type="KEGG" id="fls:GLV81_11190"/>
<dbReference type="SUPFAM" id="SSF49464">
    <property type="entry name" value="Carboxypeptidase regulatory domain-like"/>
    <property type="match status" value="1"/>
</dbReference>
<evidence type="ECO:0000313" key="2">
    <source>
        <dbReference type="Proteomes" id="UP000426027"/>
    </source>
</evidence>
<dbReference type="EMBL" id="CP046566">
    <property type="protein sequence ID" value="QGW28588.1"/>
    <property type="molecule type" value="Genomic_DNA"/>
</dbReference>
<sequence>MSEKGTRNATMADGDGSFKISVAQNAKLVISATGFQTVEVAASAAASIQLSPAESNLSEVVVTSAGCKKGEKGVGLFCSGSKG</sequence>
<dbReference type="InterPro" id="IPR008969">
    <property type="entry name" value="CarboxyPept-like_regulatory"/>
</dbReference>
<organism evidence="1 2">
    <name type="scientific">Phnomibacter ginsenosidimutans</name>
    <dbReference type="NCBI Taxonomy" id="2676868"/>
    <lineage>
        <taxon>Bacteria</taxon>
        <taxon>Pseudomonadati</taxon>
        <taxon>Bacteroidota</taxon>
        <taxon>Chitinophagia</taxon>
        <taxon>Chitinophagales</taxon>
        <taxon>Chitinophagaceae</taxon>
        <taxon>Phnomibacter</taxon>
    </lineage>
</organism>
<protein>
    <recommendedName>
        <fullName evidence="3">Carboxypeptidase-like regulatory domain-containing protein</fullName>
    </recommendedName>
</protein>
<proteinExistence type="predicted"/>
<dbReference type="Pfam" id="PF13715">
    <property type="entry name" value="CarbopepD_reg_2"/>
    <property type="match status" value="1"/>
</dbReference>
<evidence type="ECO:0008006" key="3">
    <source>
        <dbReference type="Google" id="ProtNLM"/>
    </source>
</evidence>
<gene>
    <name evidence="1" type="ORF">GLV81_11190</name>
</gene>
<evidence type="ECO:0000313" key="1">
    <source>
        <dbReference type="EMBL" id="QGW28588.1"/>
    </source>
</evidence>